<gene>
    <name evidence="2" type="ORF">PSTT_09200</name>
</gene>
<sequence>MLPNNLLLSIALHALTNIHTTLAMQIPQQKIGFFEDMKPMENTDMTGKLVFGSGFDEEQCKQNQETISSMNEDSKVIGEHIKSLKRGKEEGVGICVLHGSVTSKGHEAHMFQQKAQREAQTTSQGAKGEQNLFVGIMRQRKAGQMDLENKQSDPPVAAKHTEDGVPCPAYDRRYEINNWEIVSEKYEDIEKMYVSVKCLFLLANLIKKYQSIQPSFMGKVNTFKPDTIFKMAILKSEFKAKIQRGFQWGHYNLESDSSALSKFQQNTIFYCFLKEYILTFKASFETGVEILDFILEESSHSNNTNEGFAFVMGKFEINYHLIQFIKYFYKNIFDKLKPVDHEGNSLLFKAKVKCAKDFLTYSQD</sequence>
<dbReference type="VEuPathDB" id="FungiDB:PSHT_05945"/>
<evidence type="ECO:0000313" key="2">
    <source>
        <dbReference type="EMBL" id="POW06104.1"/>
    </source>
</evidence>
<dbReference type="Proteomes" id="UP000239156">
    <property type="component" value="Unassembled WGS sequence"/>
</dbReference>
<dbReference type="EMBL" id="PKSL01000090">
    <property type="protein sequence ID" value="POW06104.1"/>
    <property type="molecule type" value="Genomic_DNA"/>
</dbReference>
<dbReference type="AlphaFoldDB" id="A0A2S4V9E3"/>
<feature type="non-terminal residue" evidence="2">
    <location>
        <position position="364"/>
    </location>
</feature>
<protein>
    <submittedName>
        <fullName evidence="2">Uncharacterized protein</fullName>
    </submittedName>
</protein>
<accession>A0A2S4V9E3</accession>
<name>A0A2S4V9E3_9BASI</name>
<keyword evidence="3" id="KW-1185">Reference proteome</keyword>
<organism evidence="2 3">
    <name type="scientific">Puccinia striiformis</name>
    <dbReference type="NCBI Taxonomy" id="27350"/>
    <lineage>
        <taxon>Eukaryota</taxon>
        <taxon>Fungi</taxon>
        <taxon>Dikarya</taxon>
        <taxon>Basidiomycota</taxon>
        <taxon>Pucciniomycotina</taxon>
        <taxon>Pucciniomycetes</taxon>
        <taxon>Pucciniales</taxon>
        <taxon>Pucciniaceae</taxon>
        <taxon>Puccinia</taxon>
    </lineage>
</organism>
<feature type="signal peptide" evidence="1">
    <location>
        <begin position="1"/>
        <end position="23"/>
    </location>
</feature>
<evidence type="ECO:0000313" key="3">
    <source>
        <dbReference type="Proteomes" id="UP000239156"/>
    </source>
</evidence>
<proteinExistence type="predicted"/>
<keyword evidence="1" id="KW-0732">Signal</keyword>
<reference evidence="2" key="1">
    <citation type="submission" date="2017-12" db="EMBL/GenBank/DDBJ databases">
        <title>Gene loss provides genomic basis for host adaptation in cereal stripe rust fungi.</title>
        <authorList>
            <person name="Xia C."/>
        </authorList>
    </citation>
    <scope>NUCLEOTIDE SEQUENCE [LARGE SCALE GENOMIC DNA]</scope>
    <source>
        <strain evidence="2">93-210</strain>
    </source>
</reference>
<comment type="caution">
    <text evidence="2">The sequence shown here is derived from an EMBL/GenBank/DDBJ whole genome shotgun (WGS) entry which is preliminary data.</text>
</comment>
<evidence type="ECO:0000256" key="1">
    <source>
        <dbReference type="SAM" id="SignalP"/>
    </source>
</evidence>
<dbReference type="VEuPathDB" id="FungiDB:PSTT_09200"/>
<feature type="chain" id="PRO_5015509355" evidence="1">
    <location>
        <begin position="24"/>
        <end position="364"/>
    </location>
</feature>